<organism evidence="1">
    <name type="scientific">mine drainage metagenome</name>
    <dbReference type="NCBI Taxonomy" id="410659"/>
    <lineage>
        <taxon>unclassified sequences</taxon>
        <taxon>metagenomes</taxon>
        <taxon>ecological metagenomes</taxon>
    </lineage>
</organism>
<dbReference type="Pfam" id="PF19420">
    <property type="entry name" value="DDAH_eukar"/>
    <property type="match status" value="1"/>
</dbReference>
<protein>
    <submittedName>
        <fullName evidence="1">Amidinotransferase</fullName>
    </submittedName>
</protein>
<dbReference type="PANTHER" id="PTHR43224">
    <property type="entry name" value="AMIDINOTRANSFERASE"/>
    <property type="match status" value="1"/>
</dbReference>
<sequence>MQNTNHLLMIRPVSFGYNAQTAVNNSFQTESSDENVSEEALKEFDQFVDVLTKNGVDVTVVEDTLEPHTPDSIFPNNWISFHEDGTVCIYPMFAENRRNERKKQVLNEIEEKFIIKNTINFSHYESKNIFLEGTGSMVLDRDNKIAYACLSKRTEKKLLEKFCQAFGYSHVAFISVDQQQKPIYHTNVMMCVADKYVVICLDSIKDPVEKEKVVTTIKDSGKEIIEISYDQMNHFAGNMLQVKNNNDKNLLVMSAQAFRNLDAEQIKKLQSFNRIIHSDISTIESNGGGSARCMMAEIFLQPK</sequence>
<accession>A0A1J5RXQ6</accession>
<dbReference type="InterPro" id="IPR014541">
    <property type="entry name" value="Amdntrnsf_FN0238"/>
</dbReference>
<reference evidence="1" key="1">
    <citation type="submission" date="2016-10" db="EMBL/GenBank/DDBJ databases">
        <title>Sequence of Gallionella enrichment culture.</title>
        <authorList>
            <person name="Poehlein A."/>
            <person name="Muehling M."/>
            <person name="Daniel R."/>
        </authorList>
    </citation>
    <scope>NUCLEOTIDE SEQUENCE</scope>
</reference>
<dbReference type="PIRSF" id="PIRSF028188">
    <property type="entry name" value="Amdntrnsf_FN0238"/>
    <property type="match status" value="1"/>
</dbReference>
<keyword evidence="1" id="KW-0808">Transferase</keyword>
<dbReference type="NCBIfam" id="NF046062">
    <property type="entry name" value="citrull_CtlX"/>
    <property type="match status" value="1"/>
</dbReference>
<dbReference type="Gene3D" id="3.75.10.10">
    <property type="entry name" value="L-arginine/glycine Amidinotransferase, Chain A"/>
    <property type="match status" value="1"/>
</dbReference>
<dbReference type="PANTHER" id="PTHR43224:SF1">
    <property type="entry name" value="AMIDINOTRANSFERASE"/>
    <property type="match status" value="1"/>
</dbReference>
<comment type="caution">
    <text evidence="1">The sequence shown here is derived from an EMBL/GenBank/DDBJ whole genome shotgun (WGS) entry which is preliminary data.</text>
</comment>
<gene>
    <name evidence="1" type="ORF">GALL_173000</name>
</gene>
<dbReference type="AlphaFoldDB" id="A0A1J5RXQ6"/>
<dbReference type="SUPFAM" id="SSF55909">
    <property type="entry name" value="Pentein"/>
    <property type="match status" value="1"/>
</dbReference>
<dbReference type="EMBL" id="MLJW01000093">
    <property type="protein sequence ID" value="OIR00610.1"/>
    <property type="molecule type" value="Genomic_DNA"/>
</dbReference>
<dbReference type="GO" id="GO:0016740">
    <property type="term" value="F:transferase activity"/>
    <property type="evidence" value="ECO:0007669"/>
    <property type="project" value="UniProtKB-KW"/>
</dbReference>
<evidence type="ECO:0000313" key="1">
    <source>
        <dbReference type="EMBL" id="OIR00610.1"/>
    </source>
</evidence>
<proteinExistence type="predicted"/>
<name>A0A1J5RXQ6_9ZZZZ</name>